<organism evidence="1 2">
    <name type="scientific">Terrimicrobium sacchariphilum</name>
    <dbReference type="NCBI Taxonomy" id="690879"/>
    <lineage>
        <taxon>Bacteria</taxon>
        <taxon>Pseudomonadati</taxon>
        <taxon>Verrucomicrobiota</taxon>
        <taxon>Terrimicrobiia</taxon>
        <taxon>Terrimicrobiales</taxon>
        <taxon>Terrimicrobiaceae</taxon>
        <taxon>Terrimicrobium</taxon>
    </lineage>
</organism>
<dbReference type="AlphaFoldDB" id="A0A146G637"/>
<dbReference type="STRING" id="690879.TSACC_21264"/>
<reference evidence="2" key="1">
    <citation type="journal article" date="2017" name="Genome Announc.">
        <title>Draft Genome Sequence of Terrimicrobium sacchariphilum NM-5T, a Facultative Anaerobic Soil Bacterium of the Class Spartobacteria.</title>
        <authorList>
            <person name="Qiu Y.L."/>
            <person name="Tourlousse D.M."/>
            <person name="Matsuura N."/>
            <person name="Ohashi A."/>
            <person name="Sekiguchi Y."/>
        </authorList>
    </citation>
    <scope>NUCLEOTIDE SEQUENCE [LARGE SCALE GENOMIC DNA]</scope>
    <source>
        <strain evidence="2">NM-5</strain>
    </source>
</reference>
<dbReference type="InterPro" id="IPR027417">
    <property type="entry name" value="P-loop_NTPase"/>
</dbReference>
<sequence>MFDSKTIPAAIKKSSPDDGILVPAGEYELTEVDKSLRFQAIENGASLRGPMVITGDFVIFTGLKIRGNDDAPAIEIRKGIVIFEECLIEGGVRVCEGGQAYFTVCHIRKAEEGLCITDRSTSELFRTAVSGCHAGVAVRHGSTCALYASRIEQCAAKPGADELGAGIFAEASTVYAEGLSLRGNSVGLYLQDCPEVRLLSTHFSEHHAASIISAGLASSKLHLRSCSFDKQSSARCGQINITGGSLLMEHSLVRPEATIALTANQARLEFFRSRLESASEIAVDAQMSHIEATDLSLQSITGAALSASDCRGVIKLSSFTGQPPTAILRSNDLILEECKLIDSSVTDPDTVEKRAGSAMDALMEALNQTVSHENVRAELERIIRQAHAAYRRGLRGFPMTTQSFHAALIGPKSVGEESAGAMLAQALHVFSIIHSPELHRVTIDQLLEEGIDQLPKEGALFLSAREATGFTTATTAAVRTLIENLTRDPERLVIMEGEREEIRRVLRLSPAIQLAFSNIINFASYGPVELTNLFTQACIRDGITLSSDAALTLLLAFHFYSDRMDRRFTSVEGVLSLYQRARRLYLERCGRLERFDCEMEAQDLDLPMDKLLRNATDRMPAFSSFCPSCSKENPWVHGLDRTMVCVHCEKPYLTKWGLWRESFAYRRLKEAAPRIEGGAISRRAHHSHK</sequence>
<dbReference type="SUPFAM" id="SSF51126">
    <property type="entry name" value="Pectin lyase-like"/>
    <property type="match status" value="1"/>
</dbReference>
<comment type="caution">
    <text evidence="1">The sequence shown here is derived from an EMBL/GenBank/DDBJ whole genome shotgun (WGS) entry which is preliminary data.</text>
</comment>
<dbReference type="InParanoid" id="A0A146G637"/>
<protein>
    <recommendedName>
        <fullName evidence="3">Right handed beta helix region</fullName>
    </recommendedName>
</protein>
<dbReference type="EMBL" id="BDCO01000002">
    <property type="protein sequence ID" value="GAT32862.1"/>
    <property type="molecule type" value="Genomic_DNA"/>
</dbReference>
<dbReference type="Gene3D" id="3.40.50.300">
    <property type="entry name" value="P-loop containing nucleotide triphosphate hydrolases"/>
    <property type="match status" value="1"/>
</dbReference>
<gene>
    <name evidence="1" type="ORF">TSACC_21264</name>
</gene>
<evidence type="ECO:0000313" key="2">
    <source>
        <dbReference type="Proteomes" id="UP000076023"/>
    </source>
</evidence>
<accession>A0A146G637</accession>
<dbReference type="InterPro" id="IPR011050">
    <property type="entry name" value="Pectin_lyase_fold/virulence"/>
</dbReference>
<dbReference type="Proteomes" id="UP000076023">
    <property type="component" value="Unassembled WGS sequence"/>
</dbReference>
<name>A0A146G637_TERSA</name>
<keyword evidence="2" id="KW-1185">Reference proteome</keyword>
<proteinExistence type="predicted"/>
<evidence type="ECO:0008006" key="3">
    <source>
        <dbReference type="Google" id="ProtNLM"/>
    </source>
</evidence>
<evidence type="ECO:0000313" key="1">
    <source>
        <dbReference type="EMBL" id="GAT32862.1"/>
    </source>
</evidence>